<sequence length="116" mass="13378">MSASIPSTLRDIRACKMCSLIKTLDQFDDEGCDNCDEFLHLKGNRDRVFECTSANFDGLIAMMDPSDSWVAKWQRVDHFVRGMYAISVSGELPEPIKRSLREKDIPYRTRDFSHKN</sequence>
<dbReference type="CDD" id="cd07973">
    <property type="entry name" value="Spt4"/>
    <property type="match status" value="1"/>
</dbReference>
<comment type="similarity">
    <text evidence="2 12">Belongs to the SPT4 family.</text>
</comment>
<dbReference type="AlphaFoldDB" id="A0A813Q1P6"/>
<organism evidence="14 15">
    <name type="scientific">Brachionus calyciflorus</name>
    <dbReference type="NCBI Taxonomy" id="104777"/>
    <lineage>
        <taxon>Eukaryota</taxon>
        <taxon>Metazoa</taxon>
        <taxon>Spiralia</taxon>
        <taxon>Gnathifera</taxon>
        <taxon>Rotifera</taxon>
        <taxon>Eurotatoria</taxon>
        <taxon>Monogononta</taxon>
        <taxon>Pseudotrocha</taxon>
        <taxon>Ploima</taxon>
        <taxon>Brachionidae</taxon>
        <taxon>Brachionus</taxon>
    </lineage>
</organism>
<dbReference type="EMBL" id="CAJNOC010000431">
    <property type="protein sequence ID" value="CAF0760785.1"/>
    <property type="molecule type" value="Genomic_DNA"/>
</dbReference>
<evidence type="ECO:0000256" key="9">
    <source>
        <dbReference type="ARBA" id="ARBA00023159"/>
    </source>
</evidence>
<evidence type="ECO:0000259" key="13">
    <source>
        <dbReference type="SMART" id="SM01389"/>
    </source>
</evidence>
<protein>
    <recommendedName>
        <fullName evidence="3 12">Transcription elongation factor SPT4</fullName>
    </recommendedName>
</protein>
<evidence type="ECO:0000256" key="1">
    <source>
        <dbReference type="ARBA" id="ARBA00004123"/>
    </source>
</evidence>
<keyword evidence="11 12" id="KW-0539">Nucleus</keyword>
<evidence type="ECO:0000256" key="7">
    <source>
        <dbReference type="ARBA" id="ARBA00022833"/>
    </source>
</evidence>
<evidence type="ECO:0000256" key="5">
    <source>
        <dbReference type="ARBA" id="ARBA00022723"/>
    </source>
</evidence>
<dbReference type="InterPro" id="IPR022800">
    <property type="entry name" value="Spt4/RpoE2_Znf"/>
</dbReference>
<dbReference type="GO" id="GO:0032044">
    <property type="term" value="C:DSIF complex"/>
    <property type="evidence" value="ECO:0007669"/>
    <property type="project" value="TreeGrafter"/>
</dbReference>
<evidence type="ECO:0000256" key="10">
    <source>
        <dbReference type="ARBA" id="ARBA00023163"/>
    </source>
</evidence>
<evidence type="ECO:0000256" key="12">
    <source>
        <dbReference type="PIRNR" id="PIRNR025023"/>
    </source>
</evidence>
<keyword evidence="4" id="KW-0678">Repressor</keyword>
<dbReference type="PANTHER" id="PTHR12882">
    <property type="entry name" value="SUPPRESSOR OF TY 4"/>
    <property type="match status" value="1"/>
</dbReference>
<dbReference type="GO" id="GO:0006355">
    <property type="term" value="P:regulation of DNA-templated transcription"/>
    <property type="evidence" value="ECO:0007669"/>
    <property type="project" value="InterPro"/>
</dbReference>
<evidence type="ECO:0000256" key="4">
    <source>
        <dbReference type="ARBA" id="ARBA00022491"/>
    </source>
</evidence>
<keyword evidence="6" id="KW-0863">Zinc-finger</keyword>
<dbReference type="FunFam" id="3.30.40.210:FF:000001">
    <property type="entry name" value="Transcription elongation factor SPT4"/>
    <property type="match status" value="1"/>
</dbReference>
<comment type="caution">
    <text evidence="14">The sequence shown here is derived from an EMBL/GenBank/DDBJ whole genome shotgun (WGS) entry which is preliminary data.</text>
</comment>
<reference evidence="14" key="1">
    <citation type="submission" date="2021-02" db="EMBL/GenBank/DDBJ databases">
        <authorList>
            <person name="Nowell W R."/>
        </authorList>
    </citation>
    <scope>NUCLEOTIDE SEQUENCE</scope>
    <source>
        <strain evidence="14">Ploen Becks lab</strain>
    </source>
</reference>
<dbReference type="SMART" id="SM01389">
    <property type="entry name" value="Spt4"/>
    <property type="match status" value="1"/>
</dbReference>
<keyword evidence="5" id="KW-0479">Metal-binding</keyword>
<keyword evidence="9" id="KW-0010">Activator</keyword>
<evidence type="ECO:0000256" key="2">
    <source>
        <dbReference type="ARBA" id="ARBA00010464"/>
    </source>
</evidence>
<evidence type="ECO:0000256" key="8">
    <source>
        <dbReference type="ARBA" id="ARBA00023015"/>
    </source>
</evidence>
<comment type="subcellular location">
    <subcellularLocation>
        <location evidence="1 12">Nucleus</location>
    </subcellularLocation>
</comment>
<feature type="domain" description="Spt4/RpoE2 zinc finger" evidence="13">
    <location>
        <begin position="12"/>
        <end position="89"/>
    </location>
</feature>
<dbReference type="Proteomes" id="UP000663879">
    <property type="component" value="Unassembled WGS sequence"/>
</dbReference>
<accession>A0A813Q1P6</accession>
<dbReference type="Gene3D" id="3.30.40.210">
    <property type="match status" value="1"/>
</dbReference>
<evidence type="ECO:0000256" key="11">
    <source>
        <dbReference type="ARBA" id="ARBA00023242"/>
    </source>
</evidence>
<name>A0A813Q1P6_9BILA</name>
<dbReference type="InterPro" id="IPR038510">
    <property type="entry name" value="Spt4_sf"/>
</dbReference>
<evidence type="ECO:0000313" key="15">
    <source>
        <dbReference type="Proteomes" id="UP000663879"/>
    </source>
</evidence>
<dbReference type="GO" id="GO:0000993">
    <property type="term" value="F:RNA polymerase II complex binding"/>
    <property type="evidence" value="ECO:0007669"/>
    <property type="project" value="TreeGrafter"/>
</dbReference>
<dbReference type="GO" id="GO:0140673">
    <property type="term" value="P:transcription elongation-coupled chromatin remodeling"/>
    <property type="evidence" value="ECO:0007669"/>
    <property type="project" value="InterPro"/>
</dbReference>
<dbReference type="OrthoDB" id="248751at2759"/>
<dbReference type="InterPro" id="IPR009287">
    <property type="entry name" value="Spt4"/>
</dbReference>
<keyword evidence="8" id="KW-0805">Transcription regulation</keyword>
<comment type="function">
    <text evidence="12">Component of the DRB sensitivity-inducing factor complex (DSIF complex), which regulates transcription elongation by RNA polymerase II.</text>
</comment>
<keyword evidence="7" id="KW-0862">Zinc</keyword>
<proteinExistence type="inferred from homology"/>
<dbReference type="InterPro" id="IPR029040">
    <property type="entry name" value="RPABC4/Spt4"/>
</dbReference>
<dbReference type="PANTHER" id="PTHR12882:SF1">
    <property type="entry name" value="TRANSCRIPTION ELONGATION FACTOR SPT4"/>
    <property type="match status" value="1"/>
</dbReference>
<dbReference type="SUPFAM" id="SSF63393">
    <property type="entry name" value="RNA polymerase subunits"/>
    <property type="match status" value="1"/>
</dbReference>
<evidence type="ECO:0000256" key="3">
    <source>
        <dbReference type="ARBA" id="ARBA00020182"/>
    </source>
</evidence>
<keyword evidence="15" id="KW-1185">Reference proteome</keyword>
<gene>
    <name evidence="14" type="ORF">OXX778_LOCUS4417</name>
</gene>
<dbReference type="Pfam" id="PF06093">
    <property type="entry name" value="Spt4"/>
    <property type="match status" value="1"/>
</dbReference>
<evidence type="ECO:0000313" key="14">
    <source>
        <dbReference type="EMBL" id="CAF0760785.1"/>
    </source>
</evidence>
<dbReference type="PIRSF" id="PIRSF025023">
    <property type="entry name" value="Spt4"/>
    <property type="match status" value="1"/>
</dbReference>
<evidence type="ECO:0000256" key="6">
    <source>
        <dbReference type="ARBA" id="ARBA00022771"/>
    </source>
</evidence>
<dbReference type="GO" id="GO:0008270">
    <property type="term" value="F:zinc ion binding"/>
    <property type="evidence" value="ECO:0007669"/>
    <property type="project" value="UniProtKB-KW"/>
</dbReference>
<keyword evidence="10 12" id="KW-0804">Transcription</keyword>